<comment type="caution">
    <text evidence="5">The sequence shown here is derived from an EMBL/GenBank/DDBJ whole genome shotgun (WGS) entry which is preliminary data.</text>
</comment>
<feature type="chain" id="PRO_5030963194" evidence="4">
    <location>
        <begin position="27"/>
        <end position="987"/>
    </location>
</feature>
<evidence type="ECO:0000256" key="3">
    <source>
        <dbReference type="PROSITE-ProRule" id="PRU00339"/>
    </source>
</evidence>
<evidence type="ECO:0000313" key="5">
    <source>
        <dbReference type="EMBL" id="MBA2882220.1"/>
    </source>
</evidence>
<dbReference type="Proteomes" id="UP000525298">
    <property type="component" value="Unassembled WGS sequence"/>
</dbReference>
<evidence type="ECO:0000313" key="6">
    <source>
        <dbReference type="Proteomes" id="UP000525298"/>
    </source>
</evidence>
<organism evidence="5 6">
    <name type="scientific">Desulfosalsimonas propionicica</name>
    <dbReference type="NCBI Taxonomy" id="332175"/>
    <lineage>
        <taxon>Bacteria</taxon>
        <taxon>Pseudomonadati</taxon>
        <taxon>Thermodesulfobacteriota</taxon>
        <taxon>Desulfobacteria</taxon>
        <taxon>Desulfobacterales</taxon>
        <taxon>Desulfosalsimonadaceae</taxon>
        <taxon>Desulfosalsimonas</taxon>
    </lineage>
</organism>
<dbReference type="InterPro" id="IPR011990">
    <property type="entry name" value="TPR-like_helical_dom_sf"/>
</dbReference>
<evidence type="ECO:0000256" key="2">
    <source>
        <dbReference type="ARBA" id="ARBA00022803"/>
    </source>
</evidence>
<dbReference type="InterPro" id="IPR013105">
    <property type="entry name" value="TPR_2"/>
</dbReference>
<keyword evidence="6" id="KW-1185">Reference proteome</keyword>
<dbReference type="Pfam" id="PF07719">
    <property type="entry name" value="TPR_2"/>
    <property type="match status" value="1"/>
</dbReference>
<keyword evidence="2 3" id="KW-0802">TPR repeat</keyword>
<name>A0A7W0CAN9_9BACT</name>
<dbReference type="AlphaFoldDB" id="A0A7W0CAN9"/>
<keyword evidence="4" id="KW-0732">Signal</keyword>
<dbReference type="RefSeq" id="WP_181551863.1">
    <property type="nucleotide sequence ID" value="NZ_JACDUS010000007.1"/>
</dbReference>
<feature type="repeat" description="TPR" evidence="3">
    <location>
        <begin position="304"/>
        <end position="337"/>
    </location>
</feature>
<accession>A0A7W0CAN9</accession>
<dbReference type="PROSITE" id="PS50005">
    <property type="entry name" value="TPR"/>
    <property type="match status" value="1"/>
</dbReference>
<evidence type="ECO:0000256" key="1">
    <source>
        <dbReference type="ARBA" id="ARBA00022737"/>
    </source>
</evidence>
<reference evidence="5 6" key="1">
    <citation type="submission" date="2020-07" db="EMBL/GenBank/DDBJ databases">
        <title>Genomic Encyclopedia of Type Strains, Phase IV (KMG-IV): sequencing the most valuable type-strain genomes for metagenomic binning, comparative biology and taxonomic classification.</title>
        <authorList>
            <person name="Goeker M."/>
        </authorList>
    </citation>
    <scope>NUCLEOTIDE SEQUENCE [LARGE SCALE GENOMIC DNA]</scope>
    <source>
        <strain evidence="5 6">DSM 17721</strain>
    </source>
</reference>
<dbReference type="InterPro" id="IPR051685">
    <property type="entry name" value="Ycf3/AcsC/BcsC/TPR_MFPF"/>
</dbReference>
<dbReference type="InterPro" id="IPR019734">
    <property type="entry name" value="TPR_rpt"/>
</dbReference>
<dbReference type="Gene3D" id="1.25.40.10">
    <property type="entry name" value="Tetratricopeptide repeat domain"/>
    <property type="match status" value="3"/>
</dbReference>
<dbReference type="SUPFAM" id="SSF81901">
    <property type="entry name" value="HCP-like"/>
    <property type="match status" value="1"/>
</dbReference>
<feature type="signal peptide" evidence="4">
    <location>
        <begin position="1"/>
        <end position="26"/>
    </location>
</feature>
<dbReference type="PANTHER" id="PTHR44943:SF8">
    <property type="entry name" value="TPR REPEAT-CONTAINING PROTEIN MJ0263"/>
    <property type="match status" value="1"/>
</dbReference>
<dbReference type="EMBL" id="JACDUS010000007">
    <property type="protein sequence ID" value="MBA2882220.1"/>
    <property type="molecule type" value="Genomic_DNA"/>
</dbReference>
<gene>
    <name evidence="5" type="ORF">HNR65_002561</name>
</gene>
<dbReference type="SUPFAM" id="SSF48452">
    <property type="entry name" value="TPR-like"/>
    <property type="match status" value="2"/>
</dbReference>
<proteinExistence type="predicted"/>
<evidence type="ECO:0000256" key="4">
    <source>
        <dbReference type="SAM" id="SignalP"/>
    </source>
</evidence>
<dbReference type="SMART" id="SM00028">
    <property type="entry name" value="TPR"/>
    <property type="match status" value="5"/>
</dbReference>
<dbReference type="PANTHER" id="PTHR44943">
    <property type="entry name" value="CELLULOSE SYNTHASE OPERON PROTEIN C"/>
    <property type="match status" value="1"/>
</dbReference>
<protein>
    <submittedName>
        <fullName evidence="5">Tetratricopeptide (TPR) repeat protein</fullName>
    </submittedName>
</protein>
<sequence length="987" mass="111263">MGPGIHIKRILNVFFCLLWLISPAIAAAGKDKPFYRPSPENSRSAIVPQSEAISDFKARLMLAGLLLQSKTPDNLARADAVIDKLADSQPDSRRVKLLRIRLAFLQGNRSRAIDLADDFPVSADSDPKAFQALAKLYASFGQYSKSRDICQKVLAKLDGDEKAQTLMAFADLTILWGDFYTAEEIIRQQLAKDPASESLNLKLARNLSTQQRYDEARKHLLIITKKKNSRPSVHYYEAHAEKVNIALQEGDYAKATSSADAFIEKHGFKDVILMPGARSYQLANRPEDAEALYTKAAAVGRKKAEALTGLGQVKSKRGKPREARQCWEQALAINPQASLPKILLLQAAGDSLPDYIQGLIQEKPGPDRLCDLGDVLAKLGHRELALSCYKAAFASYPDHFPCAVGLAETSAAMGLYDKSTSVLDRLRADYPESYKLALTRARVLSWSARYGDAVDAYEALFQKNPDNFVVLKEAARTAYWGKMADAGRGYYQRIYTPPVDTVLLKRLRGKAEPANDGLLESALEKLDQKADSGSAYNGYETFFHWYEKQGFQLRQRHRQTIENTRAELDYLYQIQKKASLEHQSKHLVYNRRFAPAQRRLRELVEIDAGNQEALFELAQVHCALGLCDQEKQFYEELLKIDPLHGQAAVALERQKTRSRPQIFGAYRFWREKGRGDLAQMERHRADLGIKLPVNCRHKLQVVAHRYMESPLKYADTVEASGLGLRGELVTGPYLSFYGGITRKAYDENLQMTNFSKLTGDNAAREAFRVDLDDITLGYLTAAINLDNYARFEIGYEKAEELVNPVALAQGIYYESLKARLDANLSRRFEIGAGTAYKSYSDGNHGYIYDAAAGYSFTDHPREVKGILSVEYRDTDDLHQGCTAPGGRCLTPDDFRHPYWTPQDYWKTAATLVFRHDLAENFFCGAREHFYDLRITIGTETDQNHSFEIEALWKKEISDRVGVSASAMWHRSKQWDAAALSIDMFVRF</sequence>
<keyword evidence="1" id="KW-0677">Repeat</keyword>